<comment type="similarity">
    <text evidence="7">Belongs to the archaeal Rpo10/eukaryotic RPB10 RNA polymerase subunit family.</text>
</comment>
<dbReference type="Proteomes" id="UP001295684">
    <property type="component" value="Unassembled WGS sequence"/>
</dbReference>
<organism evidence="8 9">
    <name type="scientific">Euplotes crassus</name>
    <dbReference type="NCBI Taxonomy" id="5936"/>
    <lineage>
        <taxon>Eukaryota</taxon>
        <taxon>Sar</taxon>
        <taxon>Alveolata</taxon>
        <taxon>Ciliophora</taxon>
        <taxon>Intramacronucleata</taxon>
        <taxon>Spirotrichea</taxon>
        <taxon>Hypotrichia</taxon>
        <taxon>Euplotida</taxon>
        <taxon>Euplotidae</taxon>
        <taxon>Moneuplotes</taxon>
    </lineage>
</organism>
<dbReference type="InterPro" id="IPR000268">
    <property type="entry name" value="RPABC5/Rpb10"/>
</dbReference>
<dbReference type="InterPro" id="IPR020789">
    <property type="entry name" value="RNA_pol_suN_Zn-BS"/>
</dbReference>
<dbReference type="PROSITE" id="PS01112">
    <property type="entry name" value="RNA_POL_N_8KD"/>
    <property type="match status" value="1"/>
</dbReference>
<dbReference type="NCBIfam" id="NF003089">
    <property type="entry name" value="PRK04016.1"/>
    <property type="match status" value="1"/>
</dbReference>
<dbReference type="GO" id="GO:0005665">
    <property type="term" value="C:RNA polymerase II, core complex"/>
    <property type="evidence" value="ECO:0007669"/>
    <property type="project" value="UniProtKB-ARBA"/>
</dbReference>
<keyword evidence="3" id="KW-0240">DNA-directed RNA polymerase</keyword>
<dbReference type="AlphaFoldDB" id="A0AAD1XUP7"/>
<dbReference type="FunFam" id="1.10.10.60:FF:000024">
    <property type="entry name" value="DNA-directed RNA polymerases I, II, and III subunit"/>
    <property type="match status" value="1"/>
</dbReference>
<sequence>MIIPIRCFTCGKVIAHKWNKFIELNSGGDDQNGSGDDQHQHVAVGDTLDKLQLKRYCCRRMILTHVDLIVKLLSYNIMAGQTA</sequence>
<dbReference type="PIRSF" id="PIRSF005653">
    <property type="entry name" value="RNA_pol_N/8_sub"/>
    <property type="match status" value="1"/>
</dbReference>
<comment type="caution">
    <text evidence="8">The sequence shown here is derived from an EMBL/GenBank/DDBJ whole genome shotgun (WGS) entry which is preliminary data.</text>
</comment>
<reference evidence="8" key="1">
    <citation type="submission" date="2023-07" db="EMBL/GenBank/DDBJ databases">
        <authorList>
            <consortium name="AG Swart"/>
            <person name="Singh M."/>
            <person name="Singh A."/>
            <person name="Seah K."/>
            <person name="Emmerich C."/>
        </authorList>
    </citation>
    <scope>NUCLEOTIDE SEQUENCE</scope>
    <source>
        <strain evidence="8">DP1</strain>
    </source>
</reference>
<evidence type="ECO:0000256" key="5">
    <source>
        <dbReference type="ARBA" id="ARBA00022833"/>
    </source>
</evidence>
<gene>
    <name evidence="8" type="ORF">ECRASSUSDP1_LOCUS20741</name>
</gene>
<accession>A0AAD1XUP7</accession>
<dbReference type="InterPro" id="IPR023580">
    <property type="entry name" value="RNA_pol_su_RPB10"/>
</dbReference>
<dbReference type="GO" id="GO:0006360">
    <property type="term" value="P:transcription by RNA polymerase I"/>
    <property type="evidence" value="ECO:0007669"/>
    <property type="project" value="TreeGrafter"/>
</dbReference>
<dbReference type="GO" id="GO:0005736">
    <property type="term" value="C:RNA polymerase I complex"/>
    <property type="evidence" value="ECO:0007669"/>
    <property type="project" value="TreeGrafter"/>
</dbReference>
<keyword evidence="4" id="KW-0479">Metal-binding</keyword>
<evidence type="ECO:0000256" key="6">
    <source>
        <dbReference type="ARBA" id="ARBA00023163"/>
    </source>
</evidence>
<dbReference type="HAMAP" id="MF_00250">
    <property type="entry name" value="RNApol_arch_Rpo10"/>
    <property type="match status" value="1"/>
</dbReference>
<dbReference type="GO" id="GO:0008270">
    <property type="term" value="F:zinc ion binding"/>
    <property type="evidence" value="ECO:0007669"/>
    <property type="project" value="InterPro"/>
</dbReference>
<dbReference type="GO" id="GO:0003899">
    <property type="term" value="F:DNA-directed RNA polymerase activity"/>
    <property type="evidence" value="ECO:0007669"/>
    <property type="project" value="InterPro"/>
</dbReference>
<name>A0AAD1XUP7_EUPCR</name>
<dbReference type="GO" id="GO:0042797">
    <property type="term" value="P:tRNA transcription by RNA polymerase III"/>
    <property type="evidence" value="ECO:0007669"/>
    <property type="project" value="TreeGrafter"/>
</dbReference>
<evidence type="ECO:0000256" key="1">
    <source>
        <dbReference type="ARBA" id="ARBA00004123"/>
    </source>
</evidence>
<dbReference type="GO" id="GO:0006366">
    <property type="term" value="P:transcription by RNA polymerase II"/>
    <property type="evidence" value="ECO:0007669"/>
    <property type="project" value="TreeGrafter"/>
</dbReference>
<keyword evidence="6" id="KW-0804">Transcription</keyword>
<evidence type="ECO:0000256" key="4">
    <source>
        <dbReference type="ARBA" id="ARBA00022723"/>
    </source>
</evidence>
<keyword evidence="9" id="KW-1185">Reference proteome</keyword>
<dbReference type="PANTHER" id="PTHR23431">
    <property type="entry name" value="DNA-DIRECTED RNA POLYMERASES I, II, AND III SUBUNIT RPABC5 FAMILY MEMBER"/>
    <property type="match status" value="1"/>
</dbReference>
<keyword evidence="5" id="KW-0862">Zinc</keyword>
<evidence type="ECO:0000256" key="7">
    <source>
        <dbReference type="ARBA" id="ARBA00025720"/>
    </source>
</evidence>
<evidence type="ECO:0000313" key="8">
    <source>
        <dbReference type="EMBL" id="CAI2379332.1"/>
    </source>
</evidence>
<proteinExistence type="inferred from homology"/>
<dbReference type="GO" id="GO:0003677">
    <property type="term" value="F:DNA binding"/>
    <property type="evidence" value="ECO:0007669"/>
    <property type="project" value="InterPro"/>
</dbReference>
<evidence type="ECO:0000256" key="2">
    <source>
        <dbReference type="ARBA" id="ARBA00020813"/>
    </source>
</evidence>
<protein>
    <recommendedName>
        <fullName evidence="2">DNA-directed RNA polymerases I, II, and III subunit RPABC5</fullName>
    </recommendedName>
</protein>
<dbReference type="EMBL" id="CAMPGE010021164">
    <property type="protein sequence ID" value="CAI2379332.1"/>
    <property type="molecule type" value="Genomic_DNA"/>
</dbReference>
<dbReference type="Pfam" id="PF01194">
    <property type="entry name" value="RNA_pol_N"/>
    <property type="match status" value="1"/>
</dbReference>
<dbReference type="Gene3D" id="1.10.10.60">
    <property type="entry name" value="Homeodomain-like"/>
    <property type="match status" value="1"/>
</dbReference>
<dbReference type="PANTHER" id="PTHR23431:SF3">
    <property type="entry name" value="DNA-DIRECTED RNA POLYMERASES I, II, AND III SUBUNIT RPABC5"/>
    <property type="match status" value="1"/>
</dbReference>
<evidence type="ECO:0000256" key="3">
    <source>
        <dbReference type="ARBA" id="ARBA00022478"/>
    </source>
</evidence>
<dbReference type="GO" id="GO:0005666">
    <property type="term" value="C:RNA polymerase III complex"/>
    <property type="evidence" value="ECO:0007669"/>
    <property type="project" value="TreeGrafter"/>
</dbReference>
<dbReference type="SUPFAM" id="SSF46924">
    <property type="entry name" value="RNA polymerase subunit RPB10"/>
    <property type="match status" value="1"/>
</dbReference>
<evidence type="ECO:0000313" key="9">
    <source>
        <dbReference type="Proteomes" id="UP001295684"/>
    </source>
</evidence>
<comment type="subcellular location">
    <subcellularLocation>
        <location evidence="1">Nucleus</location>
    </subcellularLocation>
</comment>